<keyword evidence="7" id="KW-0157">Chromophore</keyword>
<evidence type="ECO:0000256" key="1">
    <source>
        <dbReference type="ARBA" id="ARBA00004636"/>
    </source>
</evidence>
<reference evidence="11" key="1">
    <citation type="journal article" date="2022" name="Genome Biol. Evol.">
        <title>A New Gene Family Diagnostic for Intracellular Biomineralization of Amorphous Ca Carbonates by Cyanobacteria.</title>
        <authorList>
            <person name="Benzerara K."/>
            <person name="Duprat E."/>
            <person name="Bitard-Feildel T."/>
            <person name="Caumes G."/>
            <person name="Cassier-Chauvat C."/>
            <person name="Chauvat F."/>
            <person name="Dezi M."/>
            <person name="Diop S.I."/>
            <person name="Gaschignard G."/>
            <person name="Gorgen S."/>
            <person name="Gugger M."/>
            <person name="Lopez-Garcia P."/>
            <person name="Millet M."/>
            <person name="Skouri-Panet F."/>
            <person name="Moreira D."/>
            <person name="Callebaut I."/>
        </authorList>
    </citation>
    <scope>NUCLEOTIDE SEQUENCE</scope>
    <source>
        <strain evidence="11">G9</strain>
    </source>
</reference>
<name>A0ABT6F229_9SYNE</name>
<dbReference type="InterPro" id="IPR036001">
    <property type="entry name" value="PS_II_antenna-like_sf"/>
</dbReference>
<keyword evidence="6 10" id="KW-1133">Transmembrane helix</keyword>
<evidence type="ECO:0000256" key="7">
    <source>
        <dbReference type="ARBA" id="ARBA00022991"/>
    </source>
</evidence>
<evidence type="ECO:0000256" key="5">
    <source>
        <dbReference type="ARBA" id="ARBA00022692"/>
    </source>
</evidence>
<evidence type="ECO:0000256" key="3">
    <source>
        <dbReference type="ARBA" id="ARBA00022494"/>
    </source>
</evidence>
<dbReference type="InterPro" id="IPR000932">
    <property type="entry name" value="PS_antenna-like"/>
</dbReference>
<feature type="transmembrane region" description="Helical" evidence="10">
    <location>
        <begin position="75"/>
        <end position="92"/>
    </location>
</feature>
<keyword evidence="4" id="KW-0602">Photosynthesis</keyword>
<feature type="transmembrane region" description="Helical" evidence="10">
    <location>
        <begin position="223"/>
        <end position="244"/>
    </location>
</feature>
<evidence type="ECO:0000256" key="8">
    <source>
        <dbReference type="ARBA" id="ARBA00023078"/>
    </source>
</evidence>
<evidence type="ECO:0000256" key="4">
    <source>
        <dbReference type="ARBA" id="ARBA00022531"/>
    </source>
</evidence>
<dbReference type="SUPFAM" id="SSF161077">
    <property type="entry name" value="Photosystem II antenna protein-like"/>
    <property type="match status" value="1"/>
</dbReference>
<comment type="similarity">
    <text evidence="2">Belongs to the PsbB/PsbC family. IsiA/Pcb subfamily.</text>
</comment>
<accession>A0ABT6F229</accession>
<dbReference type="Proteomes" id="UP001154265">
    <property type="component" value="Unassembled WGS sequence"/>
</dbReference>
<evidence type="ECO:0000256" key="10">
    <source>
        <dbReference type="SAM" id="Phobius"/>
    </source>
</evidence>
<sequence length="358" mass="39061">MAIATGELNSPASAALQTYGESEVTYDWWAGNARFASKSGLFIAAHVGQAALTTFWAGAFTLYEISMYNPDQAMGEQGLILLPHLATLGWGIGSGGQVVDTYPYFVIGAVHLIASAVLAAGALFHAFRAPEDLREAKGQARKFHFDWNDPKQLGLILGHHLLFLGIGALLLVMKAMYWGGLYDATIQEVRQVVSPTLDPFIIYGYQTHFAGIDNLEDLVGGHIYVALLLIGGGIWHILVPPLNWARKVLIFSGEAILSYSLGGIALAGFVAAYFCAVNTLAYPVEFYGPPLEIKLGICPYFADTIDLPLGQHTPRAWLANAHFFLAFFFLQGHLWHALRAIGFNFKRVENLLNGAMET</sequence>
<evidence type="ECO:0000256" key="2">
    <source>
        <dbReference type="ARBA" id="ARBA00006689"/>
    </source>
</evidence>
<feature type="transmembrane region" description="Helical" evidence="10">
    <location>
        <begin position="104"/>
        <end position="127"/>
    </location>
</feature>
<feature type="transmembrane region" description="Helical" evidence="10">
    <location>
        <begin position="153"/>
        <end position="173"/>
    </location>
</feature>
<keyword evidence="12" id="KW-1185">Reference proteome</keyword>
<dbReference type="RefSeq" id="WP_277867833.1">
    <property type="nucleotide sequence ID" value="NZ_JAKKUT010000005.1"/>
</dbReference>
<proteinExistence type="inferred from homology"/>
<evidence type="ECO:0000313" key="12">
    <source>
        <dbReference type="Proteomes" id="UP001154265"/>
    </source>
</evidence>
<protein>
    <submittedName>
        <fullName evidence="11">Chlorophyll a/b binding light-harvesting protein</fullName>
    </submittedName>
</protein>
<reference evidence="11" key="2">
    <citation type="submission" date="2022-01" db="EMBL/GenBank/DDBJ databases">
        <authorList>
            <person name="Zivanovic Y."/>
            <person name="Moreira D."/>
            <person name="Lopez-Garcia P."/>
        </authorList>
    </citation>
    <scope>NUCLEOTIDE SEQUENCE</scope>
    <source>
        <strain evidence="11">G9</strain>
    </source>
</reference>
<keyword evidence="8" id="KW-0793">Thylakoid</keyword>
<keyword evidence="3" id="KW-0148">Chlorophyll</keyword>
<feature type="transmembrane region" description="Helical" evidence="10">
    <location>
        <begin position="256"/>
        <end position="281"/>
    </location>
</feature>
<keyword evidence="5 10" id="KW-0812">Transmembrane</keyword>
<dbReference type="NCBIfam" id="TIGR03041">
    <property type="entry name" value="PS_antenn_a_b"/>
    <property type="match status" value="1"/>
</dbReference>
<evidence type="ECO:0000256" key="6">
    <source>
        <dbReference type="ARBA" id="ARBA00022989"/>
    </source>
</evidence>
<dbReference type="Pfam" id="PF00421">
    <property type="entry name" value="PSII"/>
    <property type="match status" value="2"/>
</dbReference>
<keyword evidence="9 10" id="KW-0472">Membrane</keyword>
<feature type="transmembrane region" description="Helical" evidence="10">
    <location>
        <begin position="41"/>
        <end position="63"/>
    </location>
</feature>
<organism evidence="11 12">
    <name type="scientific">Candidatus Synechococcus calcipolaris G9</name>
    <dbReference type="NCBI Taxonomy" id="1497997"/>
    <lineage>
        <taxon>Bacteria</taxon>
        <taxon>Bacillati</taxon>
        <taxon>Cyanobacteriota</taxon>
        <taxon>Cyanophyceae</taxon>
        <taxon>Synechococcales</taxon>
        <taxon>Synechococcaceae</taxon>
        <taxon>Synechococcus</taxon>
    </lineage>
</organism>
<dbReference type="EMBL" id="JAKKUT010000005">
    <property type="protein sequence ID" value="MDG2991911.1"/>
    <property type="molecule type" value="Genomic_DNA"/>
</dbReference>
<evidence type="ECO:0000256" key="9">
    <source>
        <dbReference type="ARBA" id="ARBA00023136"/>
    </source>
</evidence>
<evidence type="ECO:0000313" key="11">
    <source>
        <dbReference type="EMBL" id="MDG2991911.1"/>
    </source>
</evidence>
<gene>
    <name evidence="11" type="ORF">L3556_13360</name>
</gene>
<comment type="subcellular location">
    <subcellularLocation>
        <location evidence="1">Cellular thylakoid membrane</location>
        <topology evidence="1">Multi-pass membrane protein</topology>
    </subcellularLocation>
</comment>
<comment type="caution">
    <text evidence="11">The sequence shown here is derived from an EMBL/GenBank/DDBJ whole genome shotgun (WGS) entry which is preliminary data.</text>
</comment>